<sequence length="967" mass="108757">MSPKIEELPDDYNVNSQASKPTDSSAPKKLPKKNPFAEEPKKTTIKRSADEVYSQRKGLNKPQFTRNKPIDILFEQLETLLDLPYDQSSLNILNQRIFNNATTAEPRFKVVAYLLDKLLDIQKYSLEPQFKDKSVIAISLHDVKTFSKLVNTIIILGVYPALNVFHIGIPFEKRTLKDANQSKKTFKIDKLNTDDKTAIELLKLLYSKLFVLFQTPSDVTDLLSKGSGLSDFITISIALITIPNVDHAKYIDEFPSVEKIPATFELFQTYSLLLASPSPSYFKTFVINRLQLLPYNSPRGDGLLALIEYVLGIRDQDEIDIARFDHVANVVLSKPKSVNSIDYFTSIGNQSYDLLVNINRPTVTSCVVYVLEKLWGKNTLIVQDFFLKRVWNNFNPKSDKSGVLVTEAQLNNEVNVLLSLSRKGLEPDFFKAVMAPITIPLWGYYLYLKRNAKSVEVVSNILTTYFTVMKDSDSTDLVGVDQIANNLCAEGGNNWTFTTGPNNLVQIEANKNVFTSESKESRVDKFIVGLDFACTNFLTLLENVDGDIVQGLFLKILKQWLNGANLLGSDEESPFLKLVDLKLLESIGGKFKESLARTPSEMLLIVQSFLNTKSEDEQDGDDTMHDSDDEDDESEEILPVLLELLSAILSENDVVVDDQCTEHLSAIKTSLSKLSKRVSNQNIAQSANALESRISHILSGDVPVTNPIDAQKLTLSRAIASLNDPLAPIRAHGLYLLRQLIESKSEVLSLDFVINLHLVQLKDPEPFVYLNVIKGLESLIQWDEQVVLKTLCELYLNKNTDLDERLRIGEIILRYIQVSNKTFQGESASLVVETTLFVIRRHDTDDDRVRMSAMSLLGMCCKVNPIGLIGKLEDALDCAIGVLNLETGSEKAIVRRAGVVLIQDLILGTSETDKVQFPEKYRETVIIVLNYVASTDNDIFVREQAQKVLDLIEELFKLAMDMYFEKK</sequence>
<dbReference type="Gene3D" id="1.25.10.10">
    <property type="entry name" value="Leucine-rich Repeat Variant"/>
    <property type="match status" value="1"/>
</dbReference>
<dbReference type="Pfam" id="PF10363">
    <property type="entry name" value="RTP1_C1"/>
    <property type="match status" value="1"/>
</dbReference>
<comment type="similarity">
    <text evidence="1">Belongs to the Tango6 family.</text>
</comment>
<dbReference type="InterPro" id="IPR039600">
    <property type="entry name" value="TANGO6/Rtp1"/>
</dbReference>
<evidence type="ECO:0000259" key="3">
    <source>
        <dbReference type="Pfam" id="PF10304"/>
    </source>
</evidence>
<accession>A0AAD5FXX9</accession>
<dbReference type="Proteomes" id="UP001204833">
    <property type="component" value="Unassembled WGS sequence"/>
</dbReference>
<dbReference type="InterPro" id="IPR019451">
    <property type="entry name" value="Rtp1_C1"/>
</dbReference>
<dbReference type="AlphaFoldDB" id="A0AAD5FXX9"/>
<dbReference type="InterPro" id="IPR011989">
    <property type="entry name" value="ARM-like"/>
</dbReference>
<dbReference type="InterPro" id="IPR016024">
    <property type="entry name" value="ARM-type_fold"/>
</dbReference>
<evidence type="ECO:0000256" key="1">
    <source>
        <dbReference type="ARBA" id="ARBA00005724"/>
    </source>
</evidence>
<comment type="caution">
    <text evidence="5">The sequence shown here is derived from an EMBL/GenBank/DDBJ whole genome shotgun (WGS) entry which is preliminary data.</text>
</comment>
<name>A0AAD5FXX9_9ASCO</name>
<dbReference type="Pfam" id="PF10304">
    <property type="entry name" value="RTP1_C2"/>
    <property type="match status" value="1"/>
</dbReference>
<dbReference type="SUPFAM" id="SSF48371">
    <property type="entry name" value="ARM repeat"/>
    <property type="match status" value="1"/>
</dbReference>
<keyword evidence="6" id="KW-1185">Reference proteome</keyword>
<feature type="domain" description="RNA polymerase II assembly factor Rtp1 C-terminal" evidence="3">
    <location>
        <begin position="928"/>
        <end position="954"/>
    </location>
</feature>
<evidence type="ECO:0000256" key="2">
    <source>
        <dbReference type="SAM" id="MobiDB-lite"/>
    </source>
</evidence>
<dbReference type="PANTHER" id="PTHR20959:SF1">
    <property type="entry name" value="TRANSPORT AND GOLGI ORGANIZATION PROTEIN 6 HOMOLOG"/>
    <property type="match status" value="1"/>
</dbReference>
<feature type="compositionally biased region" description="Polar residues" evidence="2">
    <location>
        <begin position="13"/>
        <end position="25"/>
    </location>
</feature>
<gene>
    <name evidence="5" type="ORF">KGF57_003403</name>
</gene>
<evidence type="ECO:0000313" key="6">
    <source>
        <dbReference type="Proteomes" id="UP001204833"/>
    </source>
</evidence>
<dbReference type="EMBL" id="JAIHNG010000125">
    <property type="protein sequence ID" value="KAI5956683.1"/>
    <property type="molecule type" value="Genomic_DNA"/>
</dbReference>
<protein>
    <recommendedName>
        <fullName evidence="7">RNA polymerase II assembly factor Rtp1 C-terminal domain-containing protein</fullName>
    </recommendedName>
</protein>
<feature type="domain" description="RNA polymerase II assembly factor Rtp1 C-terminal" evidence="4">
    <location>
        <begin position="716"/>
        <end position="821"/>
    </location>
</feature>
<dbReference type="GeneID" id="76151461"/>
<proteinExistence type="inferred from homology"/>
<evidence type="ECO:0000259" key="4">
    <source>
        <dbReference type="Pfam" id="PF10363"/>
    </source>
</evidence>
<evidence type="ECO:0008006" key="7">
    <source>
        <dbReference type="Google" id="ProtNLM"/>
    </source>
</evidence>
<dbReference type="InterPro" id="IPR019414">
    <property type="entry name" value="Rtp1_C2"/>
</dbReference>
<dbReference type="GO" id="GO:0009306">
    <property type="term" value="P:protein secretion"/>
    <property type="evidence" value="ECO:0007669"/>
    <property type="project" value="TreeGrafter"/>
</dbReference>
<feature type="region of interest" description="Disordered" evidence="2">
    <location>
        <begin position="1"/>
        <end position="43"/>
    </location>
</feature>
<dbReference type="RefSeq" id="XP_051608088.1">
    <property type="nucleotide sequence ID" value="XM_051752819.1"/>
</dbReference>
<reference evidence="5 6" key="1">
    <citation type="journal article" date="2022" name="DNA Res.">
        <title>Genome analysis of five recently described species of the CUG-Ser clade uncovers Candida theae as a new hybrid lineage with pathogenic potential in the Candida parapsilosis species complex.</title>
        <authorList>
            <person name="Mixao V."/>
            <person name="Del Olmo V."/>
            <person name="Hegedusova E."/>
            <person name="Saus E."/>
            <person name="Pryszcz L."/>
            <person name="Cillingova A."/>
            <person name="Nosek J."/>
            <person name="Gabaldon T."/>
        </authorList>
    </citation>
    <scope>NUCLEOTIDE SEQUENCE [LARGE SCALE GENOMIC DNA]</scope>
    <source>
        <strain evidence="5 6">CBS 12239</strain>
    </source>
</reference>
<evidence type="ECO:0000313" key="5">
    <source>
        <dbReference type="EMBL" id="KAI5956683.1"/>
    </source>
</evidence>
<organism evidence="5 6">
    <name type="scientific">Candida theae</name>
    <dbReference type="NCBI Taxonomy" id="1198502"/>
    <lineage>
        <taxon>Eukaryota</taxon>
        <taxon>Fungi</taxon>
        <taxon>Dikarya</taxon>
        <taxon>Ascomycota</taxon>
        <taxon>Saccharomycotina</taxon>
        <taxon>Pichiomycetes</taxon>
        <taxon>Debaryomycetaceae</taxon>
        <taxon>Candida/Lodderomyces clade</taxon>
        <taxon>Candida</taxon>
    </lineage>
</organism>
<dbReference type="PANTHER" id="PTHR20959">
    <property type="entry name" value="TRANSPORT AND GOLGI ORGANIZATION PROTEIN 6 FAMILY MEMBER"/>
    <property type="match status" value="1"/>
</dbReference>